<keyword evidence="2" id="KW-0732">Signal</keyword>
<sequence length="58" mass="6224">MKRRFNLAKTGLTMMMLPLFAACTVEQAGTADNRDAASGYKTSGSVAGMRDDNDDSAY</sequence>
<feature type="chain" id="PRO_5045964989" description="Lipoprotein" evidence="2">
    <location>
        <begin position="22"/>
        <end position="58"/>
    </location>
</feature>
<dbReference type="EMBL" id="JBEHHI010000002">
    <property type="protein sequence ID" value="MEX5729130.1"/>
    <property type="molecule type" value="Genomic_DNA"/>
</dbReference>
<comment type="caution">
    <text evidence="3">The sequence shown here is derived from an EMBL/GenBank/DDBJ whole genome shotgun (WGS) entry which is preliminary data.</text>
</comment>
<organism evidence="3 4">
    <name type="scientific">Rhodovulum iodosum</name>
    <dbReference type="NCBI Taxonomy" id="68291"/>
    <lineage>
        <taxon>Bacteria</taxon>
        <taxon>Pseudomonadati</taxon>
        <taxon>Pseudomonadota</taxon>
        <taxon>Alphaproteobacteria</taxon>
        <taxon>Rhodobacterales</taxon>
        <taxon>Paracoccaceae</taxon>
        <taxon>Rhodovulum</taxon>
    </lineage>
</organism>
<dbReference type="PROSITE" id="PS51257">
    <property type="entry name" value="PROKAR_LIPOPROTEIN"/>
    <property type="match status" value="1"/>
</dbReference>
<accession>A0ABV3XWJ3</accession>
<feature type="signal peptide" evidence="2">
    <location>
        <begin position="1"/>
        <end position="21"/>
    </location>
</feature>
<proteinExistence type="predicted"/>
<protein>
    <recommendedName>
        <fullName evidence="5">Lipoprotein</fullName>
    </recommendedName>
</protein>
<keyword evidence="4" id="KW-1185">Reference proteome</keyword>
<evidence type="ECO:0000313" key="3">
    <source>
        <dbReference type="EMBL" id="MEX5729130.1"/>
    </source>
</evidence>
<evidence type="ECO:0000256" key="2">
    <source>
        <dbReference type="SAM" id="SignalP"/>
    </source>
</evidence>
<evidence type="ECO:0000313" key="4">
    <source>
        <dbReference type="Proteomes" id="UP001560019"/>
    </source>
</evidence>
<gene>
    <name evidence="3" type="ORF">Ga0609869_002483</name>
</gene>
<evidence type="ECO:0000256" key="1">
    <source>
        <dbReference type="SAM" id="MobiDB-lite"/>
    </source>
</evidence>
<evidence type="ECO:0008006" key="5">
    <source>
        <dbReference type="Google" id="ProtNLM"/>
    </source>
</evidence>
<feature type="region of interest" description="Disordered" evidence="1">
    <location>
        <begin position="33"/>
        <end position="58"/>
    </location>
</feature>
<dbReference type="RefSeq" id="WP_170168726.1">
    <property type="nucleotide sequence ID" value="NZ_JBEHHI010000002.1"/>
</dbReference>
<reference evidence="3 4" key="1">
    <citation type="submission" date="2024-06" db="EMBL/GenBank/DDBJ databases">
        <title>Genome of Rhodovulum iodosum, a marine photoferrotroph.</title>
        <authorList>
            <person name="Bianchini G."/>
            <person name="Nikeleit V."/>
            <person name="Kappler A."/>
            <person name="Bryce C."/>
            <person name="Sanchez-Baracaldo P."/>
        </authorList>
    </citation>
    <scope>NUCLEOTIDE SEQUENCE [LARGE SCALE GENOMIC DNA]</scope>
    <source>
        <strain evidence="3 4">UT/N1</strain>
    </source>
</reference>
<name>A0ABV3XWJ3_9RHOB</name>
<dbReference type="Proteomes" id="UP001560019">
    <property type="component" value="Unassembled WGS sequence"/>
</dbReference>